<feature type="compositionally biased region" description="Polar residues" evidence="1">
    <location>
        <begin position="793"/>
        <end position="828"/>
    </location>
</feature>
<keyword evidence="2" id="KW-0472">Membrane</keyword>
<evidence type="ECO:0000313" key="5">
    <source>
        <dbReference type="Proteomes" id="UP000320722"/>
    </source>
</evidence>
<keyword evidence="2" id="KW-0812">Transmembrane</keyword>
<protein>
    <submittedName>
        <fullName evidence="4">SAF domain protein</fullName>
    </submittedName>
</protein>
<reference evidence="4 5" key="1">
    <citation type="submission" date="2019-02" db="EMBL/GenBank/DDBJ databases">
        <title>Deep-cultivation of Planctomycetes and their phenomic and genomic characterization uncovers novel biology.</title>
        <authorList>
            <person name="Wiegand S."/>
            <person name="Jogler M."/>
            <person name="Boedeker C."/>
            <person name="Pinto D."/>
            <person name="Vollmers J."/>
            <person name="Rivas-Marin E."/>
            <person name="Kohn T."/>
            <person name="Peeters S.H."/>
            <person name="Heuer A."/>
            <person name="Rast P."/>
            <person name="Oberbeckmann S."/>
            <person name="Bunk B."/>
            <person name="Jeske O."/>
            <person name="Meyerdierks A."/>
            <person name="Storesund J.E."/>
            <person name="Kallscheuer N."/>
            <person name="Luecker S."/>
            <person name="Lage O.M."/>
            <person name="Pohl T."/>
            <person name="Merkel B.J."/>
            <person name="Hornburger P."/>
            <person name="Mueller R.-W."/>
            <person name="Bruemmer F."/>
            <person name="Labrenz M."/>
            <person name="Spormann A.M."/>
            <person name="Op den Camp H."/>
            <person name="Overmann J."/>
            <person name="Amann R."/>
            <person name="Jetten M.S.M."/>
            <person name="Mascher T."/>
            <person name="Medema M.H."/>
            <person name="Devos D.P."/>
            <person name="Kaster A.-K."/>
            <person name="Ovreas L."/>
            <person name="Rohde M."/>
            <person name="Galperin M.Y."/>
            <person name="Jogler C."/>
        </authorList>
    </citation>
    <scope>NUCLEOTIDE SEQUENCE [LARGE SCALE GENOMIC DNA]</scope>
    <source>
        <strain evidence="4 5">V6</strain>
    </source>
</reference>
<dbReference type="InterPro" id="IPR013974">
    <property type="entry name" value="SAF"/>
</dbReference>
<accession>A0A517WGP2</accession>
<evidence type="ECO:0000256" key="2">
    <source>
        <dbReference type="SAM" id="Phobius"/>
    </source>
</evidence>
<feature type="domain" description="SAF" evidence="3">
    <location>
        <begin position="547"/>
        <end position="617"/>
    </location>
</feature>
<evidence type="ECO:0000313" key="4">
    <source>
        <dbReference type="EMBL" id="QDU04429.1"/>
    </source>
</evidence>
<dbReference type="EMBL" id="CP036347">
    <property type="protein sequence ID" value="QDU04429.1"/>
    <property type="molecule type" value="Genomic_DNA"/>
</dbReference>
<feature type="region of interest" description="Disordered" evidence="1">
    <location>
        <begin position="729"/>
        <end position="752"/>
    </location>
</feature>
<dbReference type="Proteomes" id="UP000320722">
    <property type="component" value="Chromosome"/>
</dbReference>
<feature type="region of interest" description="Disordered" evidence="1">
    <location>
        <begin position="793"/>
        <end position="845"/>
    </location>
</feature>
<evidence type="ECO:0000259" key="3">
    <source>
        <dbReference type="SMART" id="SM00858"/>
    </source>
</evidence>
<gene>
    <name evidence="4" type="ORF">V6x_41570</name>
</gene>
<proteinExistence type="predicted"/>
<keyword evidence="2" id="KW-1133">Transmembrane helix</keyword>
<dbReference type="AlphaFoldDB" id="A0A517WGP2"/>
<feature type="domain" description="SAF" evidence="3">
    <location>
        <begin position="54"/>
        <end position="124"/>
    </location>
</feature>
<evidence type="ECO:0000256" key="1">
    <source>
        <dbReference type="SAM" id="MobiDB-lite"/>
    </source>
</evidence>
<organism evidence="4 5">
    <name type="scientific">Gimesia chilikensis</name>
    <dbReference type="NCBI Taxonomy" id="2605989"/>
    <lineage>
        <taxon>Bacteria</taxon>
        <taxon>Pseudomonadati</taxon>
        <taxon>Planctomycetota</taxon>
        <taxon>Planctomycetia</taxon>
        <taxon>Planctomycetales</taxon>
        <taxon>Planctomycetaceae</taxon>
        <taxon>Gimesia</taxon>
    </lineage>
</organism>
<feature type="transmembrane region" description="Helical" evidence="2">
    <location>
        <begin position="16"/>
        <end position="41"/>
    </location>
</feature>
<dbReference type="SMART" id="SM00858">
    <property type="entry name" value="SAF"/>
    <property type="match status" value="3"/>
</dbReference>
<dbReference type="RefSeq" id="WP_145042207.1">
    <property type="nucleotide sequence ID" value="NZ_CP036347.1"/>
</dbReference>
<sequence>MNPRRSATTGSNSWRFALILIVLLMLVAGGIFVTLFATGFFTAEKKSISREGQVACPALVRPVRAYDVITSADLINPQTKQLNIIWIPQTQVSSAILRDLGEIIGRVVSRDKSAGFALSERDFLPKGTRPGVSAGIPPGKRSLTVSVKGISGMELLRQGDMFDLMAVLPARKDPESNIEQAALLGGVKPPDTRSGQLARQTGIKPLVIGGTMVAITQGASQSTKGAGELVVTPGGSRRNSKAEMVATIAVDPVEVSPLTEALGLDVKIFCVARSGQPDDSADEPAPVSLEGLVPVVTLSRPVDAYAQVHQDDLADEVTGRLNLYYFPQEKVQEHWVTSFEDLNGRVLSRSLSRGAIVSETDLMPAGTLPGIASAAPPGMSVLTIPSERLSGLDELKAGNWFSVFQALPDAQRPAFPLTDWATLQGAVATPEDATLQRELRQGVRMVVEEVMLLKAGAGKQTDIVVALAGDDVTSLTQAVHLNEPLFVAVRQPAVTASANARDVSKTSHQSDLTALPTEDLHWIHFKDAADIVAFTSQKQETAPEGFRAVPVTARPIKIWSKLSVDDFVDPSTGRPRIMYFPEERVGDDWVTDLNELIDRVVVREIESGRTIRRSDLAPFRSKSGPTTGIPVGKMGIHVTGDQIRGLDEATLLQPGDQFQLVVTHPYDLAGLGAEVHVGLTNGNAVQQASALAGQSTFANFIVLSSQATLVEIGEPLEVTKTRTLNKTESSTQTMLTPGGPVRTETTSNDPQVHEKTIQTRSYLFAVDYRELPAITEAIATDALVMALPISGNAGSKSATSAEESLAQRTSAEKSTSGETDQSTASTLSPKDPASQPRIIEHIRGNTVTRDIWVSSPVRANHPHSSSR</sequence>
<feature type="domain" description="SAF" evidence="3">
    <location>
        <begin position="293"/>
        <end position="363"/>
    </location>
</feature>
<dbReference type="CDD" id="cd11614">
    <property type="entry name" value="SAF_CpaB_FlgA_like"/>
    <property type="match status" value="2"/>
</dbReference>
<name>A0A517WGP2_9PLAN</name>